<evidence type="ECO:0000256" key="2">
    <source>
        <dbReference type="ARBA" id="ARBA00023125"/>
    </source>
</evidence>
<protein>
    <submittedName>
        <fullName evidence="6">IclR family transcriptional regulator C-terminal domain-containing protein</fullName>
    </submittedName>
</protein>
<keyword evidence="7" id="KW-1185">Reference proteome</keyword>
<dbReference type="Proteomes" id="UP001235133">
    <property type="component" value="Unassembled WGS sequence"/>
</dbReference>
<evidence type="ECO:0000313" key="7">
    <source>
        <dbReference type="Proteomes" id="UP001235133"/>
    </source>
</evidence>
<comment type="caution">
    <text evidence="6">The sequence shown here is derived from an EMBL/GenBank/DDBJ whole genome shotgun (WGS) entry which is preliminary data.</text>
</comment>
<dbReference type="PROSITE" id="PS51078">
    <property type="entry name" value="ICLR_ED"/>
    <property type="match status" value="1"/>
</dbReference>
<dbReference type="PANTHER" id="PTHR30136">
    <property type="entry name" value="HELIX-TURN-HELIX TRANSCRIPTIONAL REGULATOR, ICLR FAMILY"/>
    <property type="match status" value="1"/>
</dbReference>
<proteinExistence type="predicted"/>
<dbReference type="Pfam" id="PF01978">
    <property type="entry name" value="TrmB"/>
    <property type="match status" value="1"/>
</dbReference>
<dbReference type="InterPro" id="IPR036388">
    <property type="entry name" value="WH-like_DNA-bd_sf"/>
</dbReference>
<dbReference type="InterPro" id="IPR005471">
    <property type="entry name" value="Tscrpt_reg_IclR_N"/>
</dbReference>
<gene>
    <name evidence="6" type="ORF">Q9R08_00845</name>
</gene>
<evidence type="ECO:0000313" key="6">
    <source>
        <dbReference type="EMBL" id="MDQ7876513.1"/>
    </source>
</evidence>
<organism evidence="6 7">
    <name type="scientific">Microbacterium psychrotolerans</name>
    <dbReference type="NCBI Taxonomy" id="3068321"/>
    <lineage>
        <taxon>Bacteria</taxon>
        <taxon>Bacillati</taxon>
        <taxon>Actinomycetota</taxon>
        <taxon>Actinomycetes</taxon>
        <taxon>Micrococcales</taxon>
        <taxon>Microbacteriaceae</taxon>
        <taxon>Microbacterium</taxon>
    </lineage>
</organism>
<keyword evidence="3" id="KW-0804">Transcription</keyword>
<dbReference type="InterPro" id="IPR029016">
    <property type="entry name" value="GAF-like_dom_sf"/>
</dbReference>
<dbReference type="InterPro" id="IPR014757">
    <property type="entry name" value="Tscrpt_reg_IclR_C"/>
</dbReference>
<evidence type="ECO:0000256" key="3">
    <source>
        <dbReference type="ARBA" id="ARBA00023163"/>
    </source>
</evidence>
<dbReference type="EMBL" id="JAVFWO010000001">
    <property type="protein sequence ID" value="MDQ7876513.1"/>
    <property type="molecule type" value="Genomic_DNA"/>
</dbReference>
<accession>A0ABU0YXM5</accession>
<dbReference type="InterPro" id="IPR036390">
    <property type="entry name" value="WH_DNA-bd_sf"/>
</dbReference>
<sequence>MTPESEQTTLSTLERGLVVLDFIVENGPVNAKRIAKEVGIRQATCYHILRTLVLTGHVTRLDDGEYEPGPRAFATARQVQLRVSVAPELNVILTRLHNVTHGETTYISRWHDAAVILQNYLAGTQATNVTRLEVGFGGDLHARASSKAIISRLPGGQIESLFKGVPLAQLTAATITDYEELRVELAQVKRQGYAIDRGEFASGVHCVAASFVDAQGLPVGAYTVSVPSERFEPTKSHLISAVLEASGMATRFLSKRSTVAAATVHTGA</sequence>
<dbReference type="Gene3D" id="1.10.10.10">
    <property type="entry name" value="Winged helix-like DNA-binding domain superfamily/Winged helix DNA-binding domain"/>
    <property type="match status" value="1"/>
</dbReference>
<evidence type="ECO:0000259" key="4">
    <source>
        <dbReference type="PROSITE" id="PS51077"/>
    </source>
</evidence>
<dbReference type="PROSITE" id="PS51077">
    <property type="entry name" value="HTH_ICLR"/>
    <property type="match status" value="1"/>
</dbReference>
<name>A0ABU0YXM5_9MICO</name>
<keyword evidence="2" id="KW-0238">DNA-binding</keyword>
<evidence type="ECO:0000256" key="1">
    <source>
        <dbReference type="ARBA" id="ARBA00023015"/>
    </source>
</evidence>
<dbReference type="RefSeq" id="WP_308865912.1">
    <property type="nucleotide sequence ID" value="NZ_JAVFWO010000001.1"/>
</dbReference>
<dbReference type="InterPro" id="IPR002831">
    <property type="entry name" value="Tscrpt_reg_TrmB_N"/>
</dbReference>
<dbReference type="InterPro" id="IPR050707">
    <property type="entry name" value="HTH_MetabolicPath_Reg"/>
</dbReference>
<dbReference type="SUPFAM" id="SSF46785">
    <property type="entry name" value="Winged helix' DNA-binding domain"/>
    <property type="match status" value="1"/>
</dbReference>
<keyword evidence="1" id="KW-0805">Transcription regulation</keyword>
<evidence type="ECO:0000259" key="5">
    <source>
        <dbReference type="PROSITE" id="PS51078"/>
    </source>
</evidence>
<dbReference type="SUPFAM" id="SSF55781">
    <property type="entry name" value="GAF domain-like"/>
    <property type="match status" value="1"/>
</dbReference>
<reference evidence="6 7" key="1">
    <citation type="submission" date="2023-08" db="EMBL/GenBank/DDBJ databases">
        <title>Microbacterium psychrotolerans sp. nov., a psychrotolerant bacterium isolated from soil in Heilongjiang Province, China.</title>
        <authorList>
            <person name="An P."/>
            <person name="Zhao D."/>
            <person name="Xiang H."/>
        </authorList>
    </citation>
    <scope>NUCLEOTIDE SEQUENCE [LARGE SCALE GENOMIC DNA]</scope>
    <source>
        <strain evidence="6 7">QXD-8</strain>
    </source>
</reference>
<dbReference type="Gene3D" id="3.30.450.40">
    <property type="match status" value="1"/>
</dbReference>
<dbReference type="PANTHER" id="PTHR30136:SF24">
    <property type="entry name" value="HTH-TYPE TRANSCRIPTIONAL REPRESSOR ALLR"/>
    <property type="match status" value="1"/>
</dbReference>
<feature type="domain" description="HTH iclR-type" evidence="4">
    <location>
        <begin position="10"/>
        <end position="70"/>
    </location>
</feature>
<feature type="domain" description="IclR-ED" evidence="5">
    <location>
        <begin position="71"/>
        <end position="259"/>
    </location>
</feature>
<dbReference type="Pfam" id="PF01614">
    <property type="entry name" value="IclR_C"/>
    <property type="match status" value="1"/>
</dbReference>